<keyword evidence="2" id="KW-0804">Transcription</keyword>
<evidence type="ECO:0000256" key="2">
    <source>
        <dbReference type="ARBA" id="ARBA00023163"/>
    </source>
</evidence>
<dbReference type="EMBL" id="AF083031">
    <property type="protein sequence ID" value="AAK39743.1"/>
    <property type="molecule type" value="Genomic_DNA"/>
</dbReference>
<keyword evidence="4" id="KW-0542">Nucleomorph</keyword>
<accession>Q98S40</accession>
<keyword evidence="3" id="KW-0539">Nucleus</keyword>
<geneLocation type="nucleomorph" evidence="4"/>
<dbReference type="GO" id="GO:0005672">
    <property type="term" value="C:transcription factor TFIIA complex"/>
    <property type="evidence" value="ECO:0007669"/>
    <property type="project" value="InterPro"/>
</dbReference>
<dbReference type="InterPro" id="IPR009088">
    <property type="entry name" value="TFIIA_b-brl"/>
</dbReference>
<reference evidence="4 5" key="1">
    <citation type="journal article" date="2001" name="Nature">
        <title>The highly reduced genome of an enslaved algal nucleus.</title>
        <authorList>
            <person name="Douglas S."/>
            <person name="Zauner S."/>
            <person name="Fraunholz M."/>
            <person name="Beaton M."/>
            <person name="Penny S."/>
            <person name="Deng L."/>
            <person name="Wu X."/>
            <person name="Reith M."/>
            <person name="Cavalier-Smith T."/>
            <person name="Maier U."/>
        </authorList>
    </citation>
    <scope>NUCLEOTIDE SEQUENCE [LARGE SCALE GENOMIC DNA]</scope>
</reference>
<evidence type="ECO:0000313" key="5">
    <source>
        <dbReference type="Proteomes" id="UP000242167"/>
    </source>
</evidence>
<comment type="subcellular location">
    <subcellularLocation>
        <location evidence="1">Nucleus</location>
    </subcellularLocation>
</comment>
<dbReference type="Gene3D" id="2.30.18.10">
    <property type="entry name" value="Transcription factor IIA (TFIIA), beta-barrel domain"/>
    <property type="match status" value="1"/>
</dbReference>
<organism evidence="4 5">
    <name type="scientific">Guillardia theta</name>
    <name type="common">Cryptophyte</name>
    <name type="synonym">Cryptomonas phi</name>
    <dbReference type="NCBI Taxonomy" id="55529"/>
    <lineage>
        <taxon>Eukaryota</taxon>
        <taxon>Cryptophyceae</taxon>
        <taxon>Pyrenomonadales</taxon>
        <taxon>Geminigeraceae</taxon>
        <taxon>Guillardia</taxon>
    </lineage>
</organism>
<dbReference type="GO" id="GO:0006367">
    <property type="term" value="P:transcription initiation at RNA polymerase II promoter"/>
    <property type="evidence" value="ECO:0007669"/>
    <property type="project" value="InterPro"/>
</dbReference>
<protein>
    <submittedName>
        <fullName evidence="4">Uncharacterized protein</fullName>
    </submittedName>
</protein>
<dbReference type="Proteomes" id="UP000242167">
    <property type="component" value="Nucleomorph 3"/>
</dbReference>
<dbReference type="PIR" id="D90131">
    <property type="entry name" value="D90131"/>
</dbReference>
<evidence type="ECO:0000256" key="3">
    <source>
        <dbReference type="ARBA" id="ARBA00023242"/>
    </source>
</evidence>
<dbReference type="GeneID" id="857216"/>
<proteinExistence type="predicted"/>
<name>Q98S40_GUITH</name>
<evidence type="ECO:0000313" key="4">
    <source>
        <dbReference type="EMBL" id="AAK39743.1"/>
    </source>
</evidence>
<sequence>MKSDANYQVLDFYKTIIDITCERVSLYLKNNLIHKIKYDITYELKKRWLYRTKQALENLDKNYKHFYDKNQKFSESQKNYENINKNLNHSSFPVICTLVWDFYKYYDNKNQKITNFKLWVWGCLISHIIDEGTYPLPSRFLQRDFSLPKKFKLIKFSTKKTAYDKFMEIFRKDIFKNMNSYKIQTYKNNSNKINYSKIKNTSDLSLDPNTSSEQELDKNNSKNFIVSMVEKIYRRNTKWRVILKDGVICINDKEMFFNFCKCELFW</sequence>
<dbReference type="AlphaFoldDB" id="Q98S40"/>
<evidence type="ECO:0000256" key="1">
    <source>
        <dbReference type="ARBA" id="ARBA00004123"/>
    </source>
</evidence>
<dbReference type="SUPFAM" id="SSF50784">
    <property type="entry name" value="Transcription factor IIA (TFIIA), beta-barrel domain"/>
    <property type="match status" value="1"/>
</dbReference>
<gene>
    <name evidence="4" type="primary">orf266</name>
</gene>
<dbReference type="RefSeq" id="XP_001713434.1">
    <property type="nucleotide sequence ID" value="XM_001713382.1"/>
</dbReference>